<name>A0ABX2T0H3_9BACL</name>
<sequence length="266" mass="31031">MFYTKEYIFDKLKEKLNNINISNKEQKGKTICVVDYKGHKLNIDIDTFITRLDDTQSEKSDKKVAELIFYIENNLLAQNKFSLDKISKEDFLKNVFPVVRATTFAKNSKESLISKEHTNETKIFYSLDLGNSYRLISEDILSYYDVSKEELDNLAQNNLKNLPLKYNTDIVADNIFYFINTKDGYDGSRILNDEVLKYFYNKIGNDFYLGIPNQDSLVIADIKNKKGLEILQKIMVHFFTDGLVPITTITFKYDNQKLESLFIFVE</sequence>
<dbReference type="Pfam" id="PF07285">
    <property type="entry name" value="DUF1444"/>
    <property type="match status" value="1"/>
</dbReference>
<dbReference type="InterPro" id="IPR010838">
    <property type="entry name" value="DUF1444"/>
</dbReference>
<comment type="caution">
    <text evidence="1">The sequence shown here is derived from an EMBL/GenBank/DDBJ whole genome shotgun (WGS) entry which is preliminary data.</text>
</comment>
<reference evidence="1 2" key="1">
    <citation type="submission" date="2020-07" db="EMBL/GenBank/DDBJ databases">
        <title>MOT database genomes.</title>
        <authorList>
            <person name="Joseph S."/>
            <person name="Aduse-Opoku J."/>
            <person name="Hashim A."/>
            <person name="Wade W."/>
            <person name="Curtis M."/>
        </authorList>
    </citation>
    <scope>NUCLEOTIDE SEQUENCE [LARGE SCALE GENOMIC DNA]</scope>
    <source>
        <strain evidence="1 2">CIP 106318</strain>
    </source>
</reference>
<proteinExistence type="predicted"/>
<keyword evidence="2" id="KW-1185">Reference proteome</keyword>
<evidence type="ECO:0000313" key="1">
    <source>
        <dbReference type="EMBL" id="NYS47127.1"/>
    </source>
</evidence>
<protein>
    <submittedName>
        <fullName evidence="1">DUF1444 family protein</fullName>
    </submittedName>
</protein>
<dbReference type="RefSeq" id="WP_179940656.1">
    <property type="nucleotide sequence ID" value="NZ_JACBYF010000003.1"/>
</dbReference>
<dbReference type="Proteomes" id="UP000531840">
    <property type="component" value="Unassembled WGS sequence"/>
</dbReference>
<gene>
    <name evidence="1" type="ORF">HZY85_02820</name>
</gene>
<dbReference type="EMBL" id="JACBYF010000003">
    <property type="protein sequence ID" value="NYS47127.1"/>
    <property type="molecule type" value="Genomic_DNA"/>
</dbReference>
<dbReference type="NCBIfam" id="NF010189">
    <property type="entry name" value="PRK13668.1"/>
    <property type="match status" value="1"/>
</dbReference>
<accession>A0ABX2T0H3</accession>
<organism evidence="1 2">
    <name type="scientific">Gemelliphila palaticanis</name>
    <dbReference type="NCBI Taxonomy" id="81950"/>
    <lineage>
        <taxon>Bacteria</taxon>
        <taxon>Bacillati</taxon>
        <taxon>Bacillota</taxon>
        <taxon>Bacilli</taxon>
        <taxon>Bacillales</taxon>
        <taxon>Gemellaceae</taxon>
        <taxon>Gemelliphila</taxon>
    </lineage>
</organism>
<evidence type="ECO:0000313" key="2">
    <source>
        <dbReference type="Proteomes" id="UP000531840"/>
    </source>
</evidence>